<keyword evidence="4 7" id="KW-0812">Transmembrane</keyword>
<feature type="transmembrane region" description="Helical" evidence="7">
    <location>
        <begin position="233"/>
        <end position="253"/>
    </location>
</feature>
<keyword evidence="7" id="KW-0406">Ion transport</keyword>
<dbReference type="GO" id="GO:0016020">
    <property type="term" value="C:membrane"/>
    <property type="evidence" value="ECO:0007669"/>
    <property type="project" value="UniProtKB-SubCell"/>
</dbReference>
<comment type="caution">
    <text evidence="9">The sequence shown here is derived from an EMBL/GenBank/DDBJ whole genome shotgun (WGS) entry which is preliminary data.</text>
</comment>
<evidence type="ECO:0000256" key="2">
    <source>
        <dbReference type="ARBA" id="ARBA00006279"/>
    </source>
</evidence>
<feature type="transmembrane region" description="Helical" evidence="7">
    <location>
        <begin position="350"/>
        <end position="370"/>
    </location>
</feature>
<dbReference type="PANTHER" id="PTHR11660:SF57">
    <property type="entry name" value="SOLUTE CARRIER FAMILY 40 MEMBER"/>
    <property type="match status" value="1"/>
</dbReference>
<feature type="transmembrane region" description="Helical" evidence="7">
    <location>
        <begin position="208"/>
        <end position="227"/>
    </location>
</feature>
<feature type="transmembrane region" description="Helical" evidence="7">
    <location>
        <begin position="449"/>
        <end position="468"/>
    </location>
</feature>
<feature type="transmembrane region" description="Helical" evidence="7">
    <location>
        <begin position="382"/>
        <end position="402"/>
    </location>
</feature>
<feature type="transmembrane region" description="Helical" evidence="7">
    <location>
        <begin position="480"/>
        <end position="499"/>
    </location>
</feature>
<evidence type="ECO:0000256" key="5">
    <source>
        <dbReference type="ARBA" id="ARBA00022989"/>
    </source>
</evidence>
<dbReference type="Proteomes" id="UP001218218">
    <property type="component" value="Unassembled WGS sequence"/>
</dbReference>
<evidence type="ECO:0000256" key="7">
    <source>
        <dbReference type="RuleBase" id="RU365065"/>
    </source>
</evidence>
<dbReference type="Pfam" id="PF06963">
    <property type="entry name" value="FPN1"/>
    <property type="match status" value="1"/>
</dbReference>
<evidence type="ECO:0000256" key="1">
    <source>
        <dbReference type="ARBA" id="ARBA00004141"/>
    </source>
</evidence>
<feature type="transmembrane region" description="Helical" evidence="7">
    <location>
        <begin position="318"/>
        <end position="338"/>
    </location>
</feature>
<gene>
    <name evidence="9" type="ORF">DFH08DRAFT_892456</name>
</gene>
<feature type="transmembrane region" description="Helical" evidence="7">
    <location>
        <begin position="94"/>
        <end position="115"/>
    </location>
</feature>
<evidence type="ECO:0000313" key="10">
    <source>
        <dbReference type="Proteomes" id="UP001218218"/>
    </source>
</evidence>
<feature type="transmembrane region" description="Helical" evidence="7">
    <location>
        <begin position="127"/>
        <end position="147"/>
    </location>
</feature>
<name>A0AAD6ZD89_9AGAR</name>
<protein>
    <recommendedName>
        <fullName evidence="7">Solute carrier family 40 member</fullName>
    </recommendedName>
</protein>
<feature type="transmembrane region" description="Helical" evidence="7">
    <location>
        <begin position="408"/>
        <end position="429"/>
    </location>
</feature>
<dbReference type="SUPFAM" id="SSF103473">
    <property type="entry name" value="MFS general substrate transporter"/>
    <property type="match status" value="1"/>
</dbReference>
<sequence length="518" mass="57007">MSSSTIPSSKVEGSTNTIPMTVMNTESPLSATDPPPAQQADSVVNASLDSLDTAGVWLLGIQHLSNAWGGRSAEFAFPLYLIELFHSTLLPVSLHGFIVTACGILLSGSIGSLVGRHRRLPSARASILSQKLSASLGYAIFIVLFTQSAHGDYLLWPLFAAITVCGGILNLSSVGTAVCIERDWVMTIAGGHHDTLVRLNSIMRRIDLLSKLLSPLFVSLLTATIGYTLSAVVLLSIGVFSSIFEMLFVAIVYRRFPVLEQPRERQPSSSSTSMADGAHSGLRPNSVRRWTRRSRVWLRLQWCDWVEFAQHPIFLSSLSASLLYMTVLSFDGIFLSYLKSETDFSDPFIAGMRATCVLAGLIGTFMMPWLDRMIGLTRAASWSVWSEVLSLLPVVISLFLSANEHHCTAWNSAMLFGGMALSRIGLWSFDLAQLTQLQKDLEHHPRQNVLTALQIALQNVFTLGAYGLTLGWNKPRDFKFAAVVSLASVFVGAMVYVFGYSRRTRGHVFHFEKLPLLR</sequence>
<dbReference type="InterPro" id="IPR009716">
    <property type="entry name" value="Ferroportin-1"/>
</dbReference>
<feature type="compositionally biased region" description="Polar residues" evidence="8">
    <location>
        <begin position="1"/>
        <end position="30"/>
    </location>
</feature>
<dbReference type="InterPro" id="IPR036259">
    <property type="entry name" value="MFS_trans_sf"/>
</dbReference>
<dbReference type="AlphaFoldDB" id="A0AAD6ZD89"/>
<comment type="function">
    <text evidence="7">May be involved in iron transport and iron homeostasis.</text>
</comment>
<keyword evidence="10" id="KW-1185">Reference proteome</keyword>
<feature type="region of interest" description="Disordered" evidence="8">
    <location>
        <begin position="1"/>
        <end position="39"/>
    </location>
</feature>
<proteinExistence type="inferred from homology"/>
<keyword evidence="3 7" id="KW-0813">Transport</keyword>
<dbReference type="EMBL" id="JARIHO010000058">
    <property type="protein sequence ID" value="KAJ7318385.1"/>
    <property type="molecule type" value="Genomic_DNA"/>
</dbReference>
<accession>A0AAD6ZD89</accession>
<evidence type="ECO:0000256" key="8">
    <source>
        <dbReference type="SAM" id="MobiDB-lite"/>
    </source>
</evidence>
<comment type="similarity">
    <text evidence="2 7">Belongs to the ferroportin (FP) (TC 2.A.100) family. SLC40A subfamily.</text>
</comment>
<dbReference type="GO" id="GO:0005381">
    <property type="term" value="F:iron ion transmembrane transporter activity"/>
    <property type="evidence" value="ECO:0007669"/>
    <property type="project" value="UniProtKB-UniRule"/>
</dbReference>
<evidence type="ECO:0000256" key="4">
    <source>
        <dbReference type="ARBA" id="ARBA00022692"/>
    </source>
</evidence>
<evidence type="ECO:0000313" key="9">
    <source>
        <dbReference type="EMBL" id="KAJ7318385.1"/>
    </source>
</evidence>
<reference evidence="9" key="1">
    <citation type="submission" date="2023-03" db="EMBL/GenBank/DDBJ databases">
        <title>Massive genome expansion in bonnet fungi (Mycena s.s.) driven by repeated elements and novel gene families across ecological guilds.</title>
        <authorList>
            <consortium name="Lawrence Berkeley National Laboratory"/>
            <person name="Harder C.B."/>
            <person name="Miyauchi S."/>
            <person name="Viragh M."/>
            <person name="Kuo A."/>
            <person name="Thoen E."/>
            <person name="Andreopoulos B."/>
            <person name="Lu D."/>
            <person name="Skrede I."/>
            <person name="Drula E."/>
            <person name="Henrissat B."/>
            <person name="Morin E."/>
            <person name="Kohler A."/>
            <person name="Barry K."/>
            <person name="LaButti K."/>
            <person name="Morin E."/>
            <person name="Salamov A."/>
            <person name="Lipzen A."/>
            <person name="Mereny Z."/>
            <person name="Hegedus B."/>
            <person name="Baldrian P."/>
            <person name="Stursova M."/>
            <person name="Weitz H."/>
            <person name="Taylor A."/>
            <person name="Grigoriev I.V."/>
            <person name="Nagy L.G."/>
            <person name="Martin F."/>
            <person name="Kauserud H."/>
        </authorList>
    </citation>
    <scope>NUCLEOTIDE SEQUENCE</scope>
    <source>
        <strain evidence="9">CBHHK002</strain>
    </source>
</reference>
<comment type="subcellular location">
    <subcellularLocation>
        <location evidence="1 7">Membrane</location>
        <topology evidence="1 7">Multi-pass membrane protein</topology>
    </subcellularLocation>
</comment>
<dbReference type="PANTHER" id="PTHR11660">
    <property type="entry name" value="SOLUTE CARRIER FAMILY 40 MEMBER"/>
    <property type="match status" value="1"/>
</dbReference>
<evidence type="ECO:0000256" key="6">
    <source>
        <dbReference type="ARBA" id="ARBA00023136"/>
    </source>
</evidence>
<organism evidence="9 10">
    <name type="scientific">Mycena albidolilacea</name>
    <dbReference type="NCBI Taxonomy" id="1033008"/>
    <lineage>
        <taxon>Eukaryota</taxon>
        <taxon>Fungi</taxon>
        <taxon>Dikarya</taxon>
        <taxon>Basidiomycota</taxon>
        <taxon>Agaricomycotina</taxon>
        <taxon>Agaricomycetes</taxon>
        <taxon>Agaricomycetidae</taxon>
        <taxon>Agaricales</taxon>
        <taxon>Marasmiineae</taxon>
        <taxon>Mycenaceae</taxon>
        <taxon>Mycena</taxon>
    </lineage>
</organism>
<keyword evidence="6 7" id="KW-0472">Membrane</keyword>
<evidence type="ECO:0000256" key="3">
    <source>
        <dbReference type="ARBA" id="ARBA00022448"/>
    </source>
</evidence>
<feature type="transmembrane region" description="Helical" evidence="7">
    <location>
        <begin position="153"/>
        <end position="180"/>
    </location>
</feature>
<keyword evidence="5 7" id="KW-1133">Transmembrane helix</keyword>